<dbReference type="AlphaFoldDB" id="A0AAU8JET6"/>
<accession>A0AAU8JET6</accession>
<reference evidence="1" key="1">
    <citation type="submission" date="2024-07" db="EMBL/GenBank/DDBJ databases">
        <authorList>
            <person name="Kim Y.J."/>
            <person name="Jeong J.Y."/>
        </authorList>
    </citation>
    <scope>NUCLEOTIDE SEQUENCE</scope>
    <source>
        <strain evidence="1">GIHE-MW2</strain>
    </source>
</reference>
<name>A0AAU8JET6_9CYAN</name>
<sequence>MNISEILSGFDDSADRREFICGLADAESAIQQALEALPEELHSCCDRLFQAAQILHNANIRVQNWEKNNPDADSDLVEAMASTFAEMEVA</sequence>
<evidence type="ECO:0000313" key="1">
    <source>
        <dbReference type="EMBL" id="XCM37309.1"/>
    </source>
</evidence>
<protein>
    <submittedName>
        <fullName evidence="1">Uncharacterized protein</fullName>
    </submittedName>
</protein>
<organism evidence="1">
    <name type="scientific">Planktothricoides raciborskii GIHE-MW2</name>
    <dbReference type="NCBI Taxonomy" id="2792601"/>
    <lineage>
        <taxon>Bacteria</taxon>
        <taxon>Bacillati</taxon>
        <taxon>Cyanobacteriota</taxon>
        <taxon>Cyanophyceae</taxon>
        <taxon>Oscillatoriophycideae</taxon>
        <taxon>Oscillatoriales</taxon>
        <taxon>Oscillatoriaceae</taxon>
        <taxon>Planktothricoides</taxon>
    </lineage>
</organism>
<proteinExistence type="predicted"/>
<gene>
    <name evidence="1" type="ORF">ABWT76_000058</name>
</gene>
<dbReference type="RefSeq" id="WP_354635459.1">
    <property type="nucleotide sequence ID" value="NZ_CP159837.1"/>
</dbReference>
<dbReference type="EMBL" id="CP159837">
    <property type="protein sequence ID" value="XCM37309.1"/>
    <property type="molecule type" value="Genomic_DNA"/>
</dbReference>